<evidence type="ECO:0000256" key="6">
    <source>
        <dbReference type="ARBA" id="ARBA00022777"/>
    </source>
</evidence>
<dbReference type="Gene3D" id="3.40.190.10">
    <property type="entry name" value="Periplasmic binding protein-like II"/>
    <property type="match status" value="2"/>
</dbReference>
<dbReference type="GO" id="GO:0004673">
    <property type="term" value="F:protein histidine kinase activity"/>
    <property type="evidence" value="ECO:0007669"/>
    <property type="project" value="UniProtKB-EC"/>
</dbReference>
<evidence type="ECO:0000256" key="2">
    <source>
        <dbReference type="ARBA" id="ARBA00012438"/>
    </source>
</evidence>
<dbReference type="Proteomes" id="UP000002318">
    <property type="component" value="Chromosome"/>
</dbReference>
<gene>
    <name evidence="10" type="ordered locus">Spirs_0022</name>
</gene>
<dbReference type="PROSITE" id="PS50109">
    <property type="entry name" value="HIS_KIN"/>
    <property type="match status" value="1"/>
</dbReference>
<evidence type="ECO:0000313" key="10">
    <source>
        <dbReference type="EMBL" id="ADK79182.1"/>
    </source>
</evidence>
<evidence type="ECO:0000256" key="3">
    <source>
        <dbReference type="ARBA" id="ARBA00022553"/>
    </source>
</evidence>
<keyword evidence="8" id="KW-1133">Transmembrane helix</keyword>
<dbReference type="SUPFAM" id="SSF55874">
    <property type="entry name" value="ATPase domain of HSP90 chaperone/DNA topoisomerase II/histidine kinase"/>
    <property type="match status" value="1"/>
</dbReference>
<accession>E1R6Q0</accession>
<dbReference type="Gene3D" id="3.30.450.20">
    <property type="entry name" value="PAS domain"/>
    <property type="match status" value="1"/>
</dbReference>
<name>E1R6Q0_SEDSS</name>
<dbReference type="InterPro" id="IPR001638">
    <property type="entry name" value="Solute-binding_3/MltF_N"/>
</dbReference>
<sequence length="535" mass="59748">MRNFFAVLFFSLVICVPEIFCLQNLTVVGGANGNVPYEYLDDKGRPRGILVDVWDLWSKESGVEVSYLLVDNFKDVMDLAGNDASGPIVLAHDRIPGFSDDAGRFEHGEVYYEVQPSIFYHKRISGIIRIEEMAGYVVGVAADSGIEAPLAEAYPSLVIRSYDSRQALLAAVLSHQIHLFVGYPPSMIHQIGITGNARAFRSGKALSFSMPFAPVLVKGPKELLEDIQEGFSSMSPFARNLTIHRQTGFFRGWSIRWPLIAAVGLVLMVGLLFSLFWFWKLQLDKRIRQATDALVEQRRQLEISRDALAHALREKEILLKEIHHRVKNNLQIISSLANLIRNTGGTTDEGRDRFAELQSRVVSMAKVHEVIYTNEQFEQVPLRDLIKEISELLISSIGMGLAIRLSVKCDNLAINVGDATAFSLIIHEAVANAIKHAFAPGRNNVLEILVREINNTVVLCIKDNGAGFPAELDFDGKNHLGLFMIKQLATQLRGEFVLKNCGYEGSGAQITVEFPLPEARFVGLPEENNRDYLRR</sequence>
<dbReference type="eggNOG" id="COG0834">
    <property type="taxonomic scope" value="Bacteria"/>
</dbReference>
<dbReference type="InterPro" id="IPR003594">
    <property type="entry name" value="HATPase_dom"/>
</dbReference>
<evidence type="ECO:0000256" key="8">
    <source>
        <dbReference type="SAM" id="Phobius"/>
    </source>
</evidence>
<dbReference type="SUPFAM" id="SSF53850">
    <property type="entry name" value="Periplasmic binding protein-like II"/>
    <property type="match status" value="1"/>
</dbReference>
<dbReference type="SMART" id="SM00062">
    <property type="entry name" value="PBPb"/>
    <property type="match status" value="1"/>
</dbReference>
<dbReference type="RefSeq" id="WP_013252646.1">
    <property type="nucleotide sequence ID" value="NC_014364.1"/>
</dbReference>
<feature type="domain" description="Histidine kinase" evidence="9">
    <location>
        <begin position="321"/>
        <end position="518"/>
    </location>
</feature>
<dbReference type="EC" id="2.7.13.3" evidence="2"/>
<dbReference type="OrthoDB" id="9767435at2"/>
<dbReference type="eggNOG" id="COG3920">
    <property type="taxonomic scope" value="Bacteria"/>
</dbReference>
<dbReference type="HOGENOM" id="CLU_432712_0_0_12"/>
<evidence type="ECO:0000313" key="11">
    <source>
        <dbReference type="Proteomes" id="UP000002318"/>
    </source>
</evidence>
<keyword evidence="11" id="KW-1185">Reference proteome</keyword>
<keyword evidence="5" id="KW-0547">Nucleotide-binding</keyword>
<keyword evidence="3" id="KW-0597">Phosphoprotein</keyword>
<organism evidence="10 11">
    <name type="scientific">Sediminispirochaeta smaragdinae (strain DSM 11293 / JCM 15392 / SEBR 4228)</name>
    <name type="common">Spirochaeta smaragdinae</name>
    <dbReference type="NCBI Taxonomy" id="573413"/>
    <lineage>
        <taxon>Bacteria</taxon>
        <taxon>Pseudomonadati</taxon>
        <taxon>Spirochaetota</taxon>
        <taxon>Spirochaetia</taxon>
        <taxon>Spirochaetales</taxon>
        <taxon>Spirochaetaceae</taxon>
        <taxon>Sediminispirochaeta</taxon>
    </lineage>
</organism>
<dbReference type="InterPro" id="IPR005467">
    <property type="entry name" value="His_kinase_dom"/>
</dbReference>
<dbReference type="AlphaFoldDB" id="E1R6Q0"/>
<dbReference type="KEGG" id="ssm:Spirs_0022"/>
<dbReference type="SMART" id="SM00387">
    <property type="entry name" value="HATPase_c"/>
    <property type="match status" value="1"/>
</dbReference>
<feature type="transmembrane region" description="Helical" evidence="8">
    <location>
        <begin position="257"/>
        <end position="279"/>
    </location>
</feature>
<dbReference type="InterPro" id="IPR011495">
    <property type="entry name" value="Sig_transdc_His_kin_sub2_dim/P"/>
</dbReference>
<evidence type="ECO:0000256" key="5">
    <source>
        <dbReference type="ARBA" id="ARBA00022741"/>
    </source>
</evidence>
<dbReference type="Pfam" id="PF02518">
    <property type="entry name" value="HATPase_c"/>
    <property type="match status" value="1"/>
</dbReference>
<dbReference type="PANTHER" id="PTHR41523">
    <property type="entry name" value="TWO-COMPONENT SYSTEM SENSOR PROTEIN"/>
    <property type="match status" value="1"/>
</dbReference>
<dbReference type="EMBL" id="CP002116">
    <property type="protein sequence ID" value="ADK79182.1"/>
    <property type="molecule type" value="Genomic_DNA"/>
</dbReference>
<keyword evidence="8" id="KW-0812">Transmembrane</keyword>
<dbReference type="InterPro" id="IPR036890">
    <property type="entry name" value="HATPase_C_sf"/>
</dbReference>
<evidence type="ECO:0000256" key="1">
    <source>
        <dbReference type="ARBA" id="ARBA00000085"/>
    </source>
</evidence>
<keyword evidence="4" id="KW-0808">Transferase</keyword>
<comment type="catalytic activity">
    <reaction evidence="1">
        <text>ATP + protein L-histidine = ADP + protein N-phospho-L-histidine.</text>
        <dbReference type="EC" id="2.7.13.3"/>
    </reaction>
</comment>
<dbReference type="Gene3D" id="3.30.565.10">
    <property type="entry name" value="Histidine kinase-like ATPase, C-terminal domain"/>
    <property type="match status" value="1"/>
</dbReference>
<dbReference type="Pfam" id="PF07568">
    <property type="entry name" value="HisKA_2"/>
    <property type="match status" value="1"/>
</dbReference>
<reference evidence="10 11" key="1">
    <citation type="journal article" date="2010" name="Stand. Genomic Sci.">
        <title>Complete genome sequence of Spirochaeta smaragdinae type strain (SEBR 4228).</title>
        <authorList>
            <person name="Mavromatis K."/>
            <person name="Yasawong M."/>
            <person name="Chertkov O."/>
            <person name="Lapidus A."/>
            <person name="Lucas S."/>
            <person name="Nolan M."/>
            <person name="Del Rio T.G."/>
            <person name="Tice H."/>
            <person name="Cheng J.F."/>
            <person name="Pitluck S."/>
            <person name="Liolios K."/>
            <person name="Ivanova N."/>
            <person name="Tapia R."/>
            <person name="Han C."/>
            <person name="Bruce D."/>
            <person name="Goodwin L."/>
            <person name="Pati A."/>
            <person name="Chen A."/>
            <person name="Palaniappan K."/>
            <person name="Land M."/>
            <person name="Hauser L."/>
            <person name="Chang Y.J."/>
            <person name="Jeffries C.D."/>
            <person name="Detter J.C."/>
            <person name="Rohde M."/>
            <person name="Brambilla E."/>
            <person name="Spring S."/>
            <person name="Goker M."/>
            <person name="Sikorski J."/>
            <person name="Woyke T."/>
            <person name="Bristow J."/>
            <person name="Eisen J.A."/>
            <person name="Markowitz V."/>
            <person name="Hugenholtz P."/>
            <person name="Klenk H.P."/>
            <person name="Kyrpides N.C."/>
        </authorList>
    </citation>
    <scope>NUCLEOTIDE SEQUENCE [LARGE SCALE GENOMIC DNA]</scope>
    <source>
        <strain evidence="11">DSM 11293 / JCM 15392 / SEBR 4228</strain>
    </source>
</reference>
<dbReference type="GO" id="GO:0005524">
    <property type="term" value="F:ATP binding"/>
    <property type="evidence" value="ECO:0007669"/>
    <property type="project" value="UniProtKB-KW"/>
</dbReference>
<keyword evidence="8" id="KW-0472">Membrane</keyword>
<proteinExistence type="predicted"/>
<dbReference type="STRING" id="573413.Spirs_0022"/>
<keyword evidence="6 10" id="KW-0418">Kinase</keyword>
<keyword evidence="7" id="KW-0067">ATP-binding</keyword>
<evidence type="ECO:0000256" key="7">
    <source>
        <dbReference type="ARBA" id="ARBA00022840"/>
    </source>
</evidence>
<protein>
    <recommendedName>
        <fullName evidence="2">histidine kinase</fullName>
        <ecNumber evidence="2">2.7.13.3</ecNumber>
    </recommendedName>
</protein>
<evidence type="ECO:0000256" key="4">
    <source>
        <dbReference type="ARBA" id="ARBA00022679"/>
    </source>
</evidence>
<evidence type="ECO:0000259" key="9">
    <source>
        <dbReference type="PROSITE" id="PS50109"/>
    </source>
</evidence>
<dbReference type="PANTHER" id="PTHR41523:SF8">
    <property type="entry name" value="ETHYLENE RESPONSE SENSOR PROTEIN"/>
    <property type="match status" value="1"/>
</dbReference>